<dbReference type="GO" id="GO:0031123">
    <property type="term" value="P:RNA 3'-end processing"/>
    <property type="evidence" value="ECO:0007669"/>
    <property type="project" value="TreeGrafter"/>
</dbReference>
<feature type="non-terminal residue" evidence="3">
    <location>
        <position position="306"/>
    </location>
</feature>
<dbReference type="STRING" id="121845.A0A1S3DRW5"/>
<dbReference type="AlphaFoldDB" id="A0A1S3DRW5"/>
<evidence type="ECO:0000313" key="3">
    <source>
        <dbReference type="RefSeq" id="XP_008486592.1"/>
    </source>
</evidence>
<dbReference type="Gene3D" id="3.30.460.10">
    <property type="entry name" value="Beta Polymerase, domain 2"/>
    <property type="match status" value="1"/>
</dbReference>
<protein>
    <submittedName>
        <fullName evidence="3">Poly(A) RNA polymerase cid11</fullName>
    </submittedName>
</protein>
<accession>A0A1S3DRW5</accession>
<dbReference type="Proteomes" id="UP000079169">
    <property type="component" value="Unplaced"/>
</dbReference>
<organism evidence="2 3">
    <name type="scientific">Diaphorina citri</name>
    <name type="common">Asian citrus psyllid</name>
    <dbReference type="NCBI Taxonomy" id="121845"/>
    <lineage>
        <taxon>Eukaryota</taxon>
        <taxon>Metazoa</taxon>
        <taxon>Ecdysozoa</taxon>
        <taxon>Arthropoda</taxon>
        <taxon>Hexapoda</taxon>
        <taxon>Insecta</taxon>
        <taxon>Pterygota</taxon>
        <taxon>Neoptera</taxon>
        <taxon>Paraneoptera</taxon>
        <taxon>Hemiptera</taxon>
        <taxon>Sternorrhyncha</taxon>
        <taxon>Psylloidea</taxon>
        <taxon>Psyllidae</taxon>
        <taxon>Diaphorininae</taxon>
        <taxon>Diaphorina</taxon>
    </lineage>
</organism>
<dbReference type="PANTHER" id="PTHR12271:SF66">
    <property type="entry name" value="TERMINAL URIDYLYLTRANSFERASE TAILOR"/>
    <property type="match status" value="1"/>
</dbReference>
<dbReference type="KEGG" id="dci:103523313"/>
<dbReference type="GeneID" id="103523313"/>
<evidence type="ECO:0000259" key="1">
    <source>
        <dbReference type="Pfam" id="PF22600"/>
    </source>
</evidence>
<dbReference type="RefSeq" id="XP_008486592.1">
    <property type="nucleotide sequence ID" value="XM_008488370.2"/>
</dbReference>
<dbReference type="InterPro" id="IPR043519">
    <property type="entry name" value="NT_sf"/>
</dbReference>
<dbReference type="CDD" id="cd05402">
    <property type="entry name" value="NT_PAP_TUTase"/>
    <property type="match status" value="1"/>
</dbReference>
<dbReference type="InterPro" id="IPR054708">
    <property type="entry name" value="MTPAP-like_central"/>
</dbReference>
<sequence>MKQLNMQCVTFIQSDESITNQVDNLLNTFLMCMQNKVNETSMLRDLGNVLKTIYPNHVLYTFGSRSTGQALPDSDCDVYCDVTGYQYISGNNHQDQIRSVSKLGTLLNKSQQLFSNVFALTRTRVPIVRVFHKATRLNCDISFKNGTSVENTRLLVMYLKLDPRVPWLVAAVKLWAHYNHIQGSSYFTSHALNWLVLFFLMRKHVVPPVMEVQLSGAKTKIINDWNVGFERPKQWHSTNETSALDLFKQFFAWIAHEDLIDACLCTYTGEIIPKQTFVKLHWMKTYKNGVFKKYAERLQLKRTPSK</sequence>
<dbReference type="PaxDb" id="121845-A0A1S3DRW5"/>
<dbReference type="PANTHER" id="PTHR12271">
    <property type="entry name" value="POLY A POLYMERASE CID PAP -RELATED"/>
    <property type="match status" value="1"/>
</dbReference>
<feature type="domain" description="Poly(A) RNA polymerase mitochondrial-like central palm" evidence="1">
    <location>
        <begin position="19"/>
        <end position="159"/>
    </location>
</feature>
<dbReference type="SUPFAM" id="SSF81631">
    <property type="entry name" value="PAP/OAS1 substrate-binding domain"/>
    <property type="match status" value="1"/>
</dbReference>
<reference evidence="3" key="1">
    <citation type="submission" date="2025-08" db="UniProtKB">
        <authorList>
            <consortium name="RefSeq"/>
        </authorList>
    </citation>
    <scope>IDENTIFICATION</scope>
</reference>
<name>A0A1S3DRW5_DIACI</name>
<evidence type="ECO:0000313" key="2">
    <source>
        <dbReference type="Proteomes" id="UP000079169"/>
    </source>
</evidence>
<dbReference type="OMA" id="IARYMVV"/>
<keyword evidence="2" id="KW-1185">Reference proteome</keyword>
<dbReference type="Pfam" id="PF22600">
    <property type="entry name" value="MTPAP-like_central"/>
    <property type="match status" value="1"/>
</dbReference>
<dbReference type="Gene3D" id="1.10.1410.10">
    <property type="match status" value="1"/>
</dbReference>
<gene>
    <name evidence="3" type="primary">LOC103523313</name>
</gene>
<proteinExistence type="predicted"/>
<dbReference type="GO" id="GO:0050265">
    <property type="term" value="F:RNA uridylyltransferase activity"/>
    <property type="evidence" value="ECO:0007669"/>
    <property type="project" value="TreeGrafter"/>
</dbReference>
<dbReference type="SUPFAM" id="SSF81301">
    <property type="entry name" value="Nucleotidyltransferase"/>
    <property type="match status" value="1"/>
</dbReference>